<gene>
    <name evidence="1" type="ORF">N8T08_008100</name>
</gene>
<comment type="caution">
    <text evidence="1">The sequence shown here is derived from an EMBL/GenBank/DDBJ whole genome shotgun (WGS) entry which is preliminary data.</text>
</comment>
<name>A0ACC3AWA4_9EURO</name>
<evidence type="ECO:0000313" key="1">
    <source>
        <dbReference type="EMBL" id="KAK1142174.1"/>
    </source>
</evidence>
<accession>A0ACC3AWA4</accession>
<dbReference type="EMBL" id="JAOPJF010000053">
    <property type="protein sequence ID" value="KAK1142174.1"/>
    <property type="molecule type" value="Genomic_DNA"/>
</dbReference>
<organism evidence="1 2">
    <name type="scientific">Aspergillus melleus</name>
    <dbReference type="NCBI Taxonomy" id="138277"/>
    <lineage>
        <taxon>Eukaryota</taxon>
        <taxon>Fungi</taxon>
        <taxon>Dikarya</taxon>
        <taxon>Ascomycota</taxon>
        <taxon>Pezizomycotina</taxon>
        <taxon>Eurotiomycetes</taxon>
        <taxon>Eurotiomycetidae</taxon>
        <taxon>Eurotiales</taxon>
        <taxon>Aspergillaceae</taxon>
        <taxon>Aspergillus</taxon>
        <taxon>Aspergillus subgen. Circumdati</taxon>
    </lineage>
</organism>
<evidence type="ECO:0000313" key="2">
    <source>
        <dbReference type="Proteomes" id="UP001177260"/>
    </source>
</evidence>
<reference evidence="1 2" key="1">
    <citation type="journal article" date="2023" name="ACS Omega">
        <title>Identification of the Neoaspergillic Acid Biosynthesis Gene Cluster by Establishing an In Vitro CRISPR-Ribonucleoprotein Genetic System in Aspergillus melleus.</title>
        <authorList>
            <person name="Yuan B."/>
            <person name="Grau M.F."/>
            <person name="Murata R.M."/>
            <person name="Torok T."/>
            <person name="Venkateswaran K."/>
            <person name="Stajich J.E."/>
            <person name="Wang C.C.C."/>
        </authorList>
    </citation>
    <scope>NUCLEOTIDE SEQUENCE [LARGE SCALE GENOMIC DNA]</scope>
    <source>
        <strain evidence="1 2">IMV 1140</strain>
    </source>
</reference>
<keyword evidence="2" id="KW-1185">Reference proteome</keyword>
<proteinExistence type="predicted"/>
<sequence length="279" mass="30883">MMPTSVPTMTFGTPQRQRAPSEDSDIYSASVSSPSNVSIHSLPEARLREEEDLGRYSPRAAVAGRLGELALRADPLSTPQFTHGRFDQTPMAQPLHTSWPDLDNRGMAASNPAPASQDWAGGLSAATAEFDHSDRRDNEYTQNANPTIPNISPKKTGSASPRKKRNPLAAAKPRSQRRSSPPPQSAPENPLTWQDSEITGHNPTDPSDDGYGINGLGFKPTASIAWNRSQRRQKQVADWRSREAREAREKRREKREGIELDKIRTIQKGAIQKKVKFDV</sequence>
<dbReference type="Proteomes" id="UP001177260">
    <property type="component" value="Unassembled WGS sequence"/>
</dbReference>
<protein>
    <submittedName>
        <fullName evidence="1">Uncharacterized protein</fullName>
    </submittedName>
</protein>